<gene>
    <name evidence="2" type="ORF">ZEAMMB73_Zm00001d032562</name>
</gene>
<feature type="domain" description="Ribosome biogenesis protein BMS1/TSR1 C-terminal" evidence="1">
    <location>
        <begin position="1"/>
        <end position="43"/>
    </location>
</feature>
<dbReference type="InterPro" id="IPR039761">
    <property type="entry name" value="Bms1/Tsr1"/>
</dbReference>
<dbReference type="EMBL" id="CM007647">
    <property type="protein sequence ID" value="ONM05381.1"/>
    <property type="molecule type" value="Genomic_DNA"/>
</dbReference>
<dbReference type="PANTHER" id="PTHR12858">
    <property type="entry name" value="RIBOSOME BIOGENESIS PROTEIN"/>
    <property type="match status" value="1"/>
</dbReference>
<sequence>MFHDPNDVKWFKPIERWTKHGRRGRIMETVGTHGAMKCLFNSSMILCA</sequence>
<reference evidence="2" key="1">
    <citation type="submission" date="2015-12" db="EMBL/GenBank/DDBJ databases">
        <title>Update maize B73 reference genome by single molecule sequencing technologies.</title>
        <authorList>
            <consortium name="Maize Genome Sequencing Project"/>
            <person name="Ware D."/>
        </authorList>
    </citation>
    <scope>NUCLEOTIDE SEQUENCE [LARGE SCALE GENOMIC DNA]</scope>
    <source>
        <tissue evidence="2">Seedling</tissue>
    </source>
</reference>
<protein>
    <submittedName>
        <fullName evidence="2">Evolutionarily conserved C-terminal region 2</fullName>
    </submittedName>
</protein>
<organism evidence="2">
    <name type="scientific">Zea mays</name>
    <name type="common">Maize</name>
    <dbReference type="NCBI Taxonomy" id="4577"/>
    <lineage>
        <taxon>Eukaryota</taxon>
        <taxon>Viridiplantae</taxon>
        <taxon>Streptophyta</taxon>
        <taxon>Embryophyta</taxon>
        <taxon>Tracheophyta</taxon>
        <taxon>Spermatophyta</taxon>
        <taxon>Magnoliopsida</taxon>
        <taxon>Liliopsida</taxon>
        <taxon>Poales</taxon>
        <taxon>Poaceae</taxon>
        <taxon>PACMAD clade</taxon>
        <taxon>Panicoideae</taxon>
        <taxon>Andropogonodae</taxon>
        <taxon>Andropogoneae</taxon>
        <taxon>Tripsacinae</taxon>
        <taxon>Zea</taxon>
    </lineage>
</organism>
<evidence type="ECO:0000313" key="2">
    <source>
        <dbReference type="EMBL" id="ONM05381.1"/>
    </source>
</evidence>
<dbReference type="GO" id="GO:0042254">
    <property type="term" value="P:ribosome biogenesis"/>
    <property type="evidence" value="ECO:0007669"/>
    <property type="project" value="InterPro"/>
</dbReference>
<dbReference type="PANTHER" id="PTHR12858:SF1">
    <property type="entry name" value="PRE-RRNA-PROCESSING PROTEIN TSR1 HOMOLOG"/>
    <property type="match status" value="1"/>
</dbReference>
<dbReference type="AlphaFoldDB" id="A0A1D6KRP7"/>
<name>A0A1D6KRP7_MAIZE</name>
<dbReference type="Pfam" id="PF04950">
    <property type="entry name" value="RIBIOP_C"/>
    <property type="match status" value="1"/>
</dbReference>
<proteinExistence type="predicted"/>
<dbReference type="InterPro" id="IPR007034">
    <property type="entry name" value="BMS1_TSR1_C"/>
</dbReference>
<evidence type="ECO:0000259" key="1">
    <source>
        <dbReference type="Pfam" id="PF04950"/>
    </source>
</evidence>
<accession>A0A1D6KRP7</accession>